<evidence type="ECO:0000256" key="3">
    <source>
        <dbReference type="SAM" id="SignalP"/>
    </source>
</evidence>
<accession>A0A7E4ZY65</accession>
<feature type="chain" id="PRO_5028799686" evidence="3">
    <location>
        <begin position="24"/>
        <end position="246"/>
    </location>
</feature>
<keyword evidence="4" id="KW-1185">Reference proteome</keyword>
<evidence type="ECO:0000313" key="4">
    <source>
        <dbReference type="Proteomes" id="UP000492821"/>
    </source>
</evidence>
<feature type="region of interest" description="Disordered" evidence="1">
    <location>
        <begin position="225"/>
        <end position="246"/>
    </location>
</feature>
<organism evidence="4 5">
    <name type="scientific">Panagrellus redivivus</name>
    <name type="common">Microworm</name>
    <dbReference type="NCBI Taxonomy" id="6233"/>
    <lineage>
        <taxon>Eukaryota</taxon>
        <taxon>Metazoa</taxon>
        <taxon>Ecdysozoa</taxon>
        <taxon>Nematoda</taxon>
        <taxon>Chromadorea</taxon>
        <taxon>Rhabditida</taxon>
        <taxon>Tylenchina</taxon>
        <taxon>Panagrolaimomorpha</taxon>
        <taxon>Panagrolaimoidea</taxon>
        <taxon>Panagrolaimidae</taxon>
        <taxon>Panagrellus</taxon>
    </lineage>
</organism>
<dbReference type="WBParaSite" id="Pan_g2541.t1">
    <property type="protein sequence ID" value="Pan_g2541.t1"/>
    <property type="gene ID" value="Pan_g2541"/>
</dbReference>
<dbReference type="Proteomes" id="UP000492821">
    <property type="component" value="Unassembled WGS sequence"/>
</dbReference>
<reference evidence="4" key="1">
    <citation type="journal article" date="2013" name="Genetics">
        <title>The draft genome and transcriptome of Panagrellus redivivus are shaped by the harsh demands of a free-living lifestyle.</title>
        <authorList>
            <person name="Srinivasan J."/>
            <person name="Dillman A.R."/>
            <person name="Macchietto M.G."/>
            <person name="Heikkinen L."/>
            <person name="Lakso M."/>
            <person name="Fracchia K.M."/>
            <person name="Antoshechkin I."/>
            <person name="Mortazavi A."/>
            <person name="Wong G."/>
            <person name="Sternberg P.W."/>
        </authorList>
    </citation>
    <scope>NUCLEOTIDE SEQUENCE [LARGE SCALE GENOMIC DNA]</scope>
    <source>
        <strain evidence="4">MT8872</strain>
    </source>
</reference>
<evidence type="ECO:0000256" key="1">
    <source>
        <dbReference type="SAM" id="MobiDB-lite"/>
    </source>
</evidence>
<feature type="signal peptide" evidence="3">
    <location>
        <begin position="1"/>
        <end position="23"/>
    </location>
</feature>
<dbReference type="AlphaFoldDB" id="A0A7E4ZY65"/>
<keyword evidence="3" id="KW-0732">Signal</keyword>
<evidence type="ECO:0000256" key="2">
    <source>
        <dbReference type="SAM" id="Phobius"/>
    </source>
</evidence>
<proteinExistence type="predicted"/>
<feature type="transmembrane region" description="Helical" evidence="2">
    <location>
        <begin position="169"/>
        <end position="187"/>
    </location>
</feature>
<keyword evidence="2" id="KW-1133">Transmembrane helix</keyword>
<evidence type="ECO:0000313" key="5">
    <source>
        <dbReference type="WBParaSite" id="Pan_g2541.t1"/>
    </source>
</evidence>
<keyword evidence="2" id="KW-0812">Transmembrane</keyword>
<protein>
    <submittedName>
        <fullName evidence="5">Signal sequence receptor subunit alpha</fullName>
    </submittedName>
</protein>
<reference evidence="5" key="2">
    <citation type="submission" date="2020-10" db="UniProtKB">
        <authorList>
            <consortium name="WormBaseParasite"/>
        </authorList>
    </citation>
    <scope>IDENTIFICATION</scope>
</reference>
<feature type="compositionally biased region" description="Polar residues" evidence="1">
    <location>
        <begin position="225"/>
        <end position="240"/>
    </location>
</feature>
<name>A0A7E4ZY65_PANRE</name>
<keyword evidence="2" id="KW-0472">Membrane</keyword>
<sequence length="246" mass="26951">MQPPRWSILLLLTLWHYFVGIDAKIFVPFRGTVYVISNLPAYHTTLQTVKAVVGSTNFKAIVVPKGKKFCSQLDIKAAHGLVVLVSENNFELCPSQGGHTFLQVLTGGAEAAIHYHSPTRTFTSPRFRADPQMIAQMMKSVFFDTFVDDHLGGGDVTLDQLEFTSRPTLPLWVVIAASVGAGYMLALKFQEKGMEETIVNVPVPACNVMSGTSILKTVPNYKSPISPSYAQSPGKTQTDSNSKKSR</sequence>